<name>A0A0M3J3E2_ANISI</name>
<keyword evidence="1" id="KW-0175">Coiled coil</keyword>
<sequence>MERLIAEVILQKWSNDKRLFASDHNEDNQNPNDPCCSKDLTISAENPVYRGELSSSASQQPIAQSTTPGLDCAKVRLLSEQLWRRLERKYELKLQAWKKSEEKQLEEMLEKLRAEYKQSIDAKHTQYAELASRKEDELRKLETRLKEDFRLEQEKYQLKLQQEWRLIEAEKRDLRAQKDQLETAKSNFSIKMQHEEMCLKRDQTALTRMNETLLERKRKLDEAVREKAISKAGQIQENWLNEMVNEWNEKEAKLSQKCSQLAERVQQMSELPNKIRQQDEIIQRLKVF</sequence>
<keyword evidence="3" id="KW-1185">Reference proteome</keyword>
<protein>
    <submittedName>
        <fullName evidence="4">Coiled-coil domain-containing protein 121</fullName>
    </submittedName>
</protein>
<feature type="coiled-coil region" evidence="1">
    <location>
        <begin position="98"/>
        <end position="264"/>
    </location>
</feature>
<dbReference type="AlphaFoldDB" id="A0A0M3J3E2"/>
<dbReference type="Proteomes" id="UP000267096">
    <property type="component" value="Unassembled WGS sequence"/>
</dbReference>
<dbReference type="WBParaSite" id="ASIM_0000205501-mRNA-1">
    <property type="protein sequence ID" value="ASIM_0000205501-mRNA-1"/>
    <property type="gene ID" value="ASIM_0000205501"/>
</dbReference>
<dbReference type="OrthoDB" id="5820020at2759"/>
<organism evidence="4">
    <name type="scientific">Anisakis simplex</name>
    <name type="common">Herring worm</name>
    <dbReference type="NCBI Taxonomy" id="6269"/>
    <lineage>
        <taxon>Eukaryota</taxon>
        <taxon>Metazoa</taxon>
        <taxon>Ecdysozoa</taxon>
        <taxon>Nematoda</taxon>
        <taxon>Chromadorea</taxon>
        <taxon>Rhabditida</taxon>
        <taxon>Spirurina</taxon>
        <taxon>Ascaridomorpha</taxon>
        <taxon>Ascaridoidea</taxon>
        <taxon>Anisakidae</taxon>
        <taxon>Anisakis</taxon>
        <taxon>Anisakis simplex complex</taxon>
    </lineage>
</organism>
<dbReference type="EMBL" id="UYRR01002313">
    <property type="protein sequence ID" value="VDK19454.1"/>
    <property type="molecule type" value="Genomic_DNA"/>
</dbReference>
<evidence type="ECO:0000256" key="1">
    <source>
        <dbReference type="SAM" id="Coils"/>
    </source>
</evidence>
<proteinExistence type="predicted"/>
<accession>A0A0M3J3E2</accession>
<evidence type="ECO:0000313" key="3">
    <source>
        <dbReference type="Proteomes" id="UP000267096"/>
    </source>
</evidence>
<gene>
    <name evidence="2" type="ORF">ASIM_LOCUS1925</name>
</gene>
<evidence type="ECO:0000313" key="2">
    <source>
        <dbReference type="EMBL" id="VDK19454.1"/>
    </source>
</evidence>
<reference evidence="2 3" key="2">
    <citation type="submission" date="2018-11" db="EMBL/GenBank/DDBJ databases">
        <authorList>
            <consortium name="Pathogen Informatics"/>
        </authorList>
    </citation>
    <scope>NUCLEOTIDE SEQUENCE [LARGE SCALE GENOMIC DNA]</scope>
</reference>
<evidence type="ECO:0000313" key="4">
    <source>
        <dbReference type="WBParaSite" id="ASIM_0000205501-mRNA-1"/>
    </source>
</evidence>
<reference evidence="4" key="1">
    <citation type="submission" date="2017-02" db="UniProtKB">
        <authorList>
            <consortium name="WormBaseParasite"/>
        </authorList>
    </citation>
    <scope>IDENTIFICATION</scope>
</reference>